<dbReference type="GO" id="GO:0006310">
    <property type="term" value="P:DNA recombination"/>
    <property type="evidence" value="ECO:0007669"/>
    <property type="project" value="UniProtKB-KW"/>
</dbReference>
<dbReference type="AlphaFoldDB" id="A0A1N7IZK3"/>
<feature type="compositionally biased region" description="Basic and acidic residues" evidence="6">
    <location>
        <begin position="492"/>
        <end position="515"/>
    </location>
</feature>
<evidence type="ECO:0000256" key="4">
    <source>
        <dbReference type="ARBA" id="ARBA00023172"/>
    </source>
</evidence>
<sequence length="541" mass="60852">MTESLQFLSDSPLLAAVIAAFVPAAFALGWLLRERKAASDKEASALQVQQLTADAERLREEKSLLADQLNAERSARQEAEARANDSGLALAREQEKLAALVRQEALLNNRISELDSKSLQLQMQLSDVQSRLATEQEARQQEQRSADEKLAVINESREQLLKEFENLSQKIFEQKTKQFSEQSQQGINALLNPFREQLDGLKKKVEDVYVSDAKDRASLQAQIGELHKLNQQMSAEAHALTTALRGEKKKQGNWGELVLETVLEKSGLREGEEFAREQSLNDDQGKRYRPDVIINLPDDKHIIVDSKVSLNAYTDMVNAETDAERSQYARQHVEAIRQHIRTLSEKAYQQLEGLNSPDFVFLFMPVEPAFMAAFEQDDTLFNEAFERRIVVVTPTTLLATLRTVASIWAIERRNKSTEKLADQAGKIYDKLVIVAERMETMGRQINTVQSTYDDTWKALKGGRGNLINQADQFRKLGVRAKKEMAKSLVEEANAEHELHEAQALESTKPEFKESGRQSGSGADDDDFSLTSAPSEKETSDS</sequence>
<dbReference type="RefSeq" id="WP_076513512.1">
    <property type="nucleotide sequence ID" value="NZ_FTOH01000001.1"/>
</dbReference>
<reference evidence="9" key="1">
    <citation type="submission" date="2017-01" db="EMBL/GenBank/DDBJ databases">
        <authorList>
            <person name="Varghese N."/>
            <person name="Submissions S."/>
        </authorList>
    </citation>
    <scope>NUCLEOTIDE SEQUENCE [LARGE SCALE GENOMIC DNA]</scope>
    <source>
        <strain evidence="9">DSM 24913</strain>
    </source>
</reference>
<dbReference type="Proteomes" id="UP000185639">
    <property type="component" value="Unassembled WGS sequence"/>
</dbReference>
<keyword evidence="4" id="KW-0233">DNA recombination</keyword>
<comment type="similarity">
    <text evidence="2">Belongs to the RmuC family.</text>
</comment>
<feature type="region of interest" description="Disordered" evidence="6">
    <location>
        <begin position="492"/>
        <end position="541"/>
    </location>
</feature>
<feature type="coiled-coil region" evidence="5">
    <location>
        <begin position="150"/>
        <end position="177"/>
    </location>
</feature>
<evidence type="ECO:0000256" key="5">
    <source>
        <dbReference type="SAM" id="Coils"/>
    </source>
</evidence>
<keyword evidence="7" id="KW-0472">Membrane</keyword>
<feature type="transmembrane region" description="Helical" evidence="7">
    <location>
        <begin position="12"/>
        <end position="32"/>
    </location>
</feature>
<feature type="coiled-coil region" evidence="5">
    <location>
        <begin position="41"/>
        <end position="110"/>
    </location>
</feature>
<keyword evidence="7" id="KW-1133">Transmembrane helix</keyword>
<keyword evidence="3 5" id="KW-0175">Coiled coil</keyword>
<evidence type="ECO:0000256" key="2">
    <source>
        <dbReference type="ARBA" id="ARBA00009840"/>
    </source>
</evidence>
<evidence type="ECO:0000256" key="3">
    <source>
        <dbReference type="ARBA" id="ARBA00023054"/>
    </source>
</evidence>
<protein>
    <submittedName>
        <fullName evidence="8">DNA recombination protein RmuC</fullName>
    </submittedName>
</protein>
<proteinExistence type="inferred from homology"/>
<dbReference type="PANTHER" id="PTHR30563">
    <property type="entry name" value="DNA RECOMBINATION PROTEIN RMUC"/>
    <property type="match status" value="1"/>
</dbReference>
<keyword evidence="7" id="KW-0812">Transmembrane</keyword>
<evidence type="ECO:0000256" key="1">
    <source>
        <dbReference type="ARBA" id="ARBA00003416"/>
    </source>
</evidence>
<evidence type="ECO:0000313" key="8">
    <source>
        <dbReference type="EMBL" id="SIS42545.1"/>
    </source>
</evidence>
<dbReference type="PANTHER" id="PTHR30563:SF0">
    <property type="entry name" value="DNA RECOMBINATION PROTEIN RMUC"/>
    <property type="match status" value="1"/>
</dbReference>
<evidence type="ECO:0000256" key="7">
    <source>
        <dbReference type="SAM" id="Phobius"/>
    </source>
</evidence>
<keyword evidence="9" id="KW-1185">Reference proteome</keyword>
<evidence type="ECO:0000256" key="6">
    <source>
        <dbReference type="SAM" id="MobiDB-lite"/>
    </source>
</evidence>
<dbReference type="STRING" id="484498.SAMN05421686_101195"/>
<dbReference type="OrthoDB" id="9765111at2"/>
<gene>
    <name evidence="8" type="ORF">SAMN05421686_101195</name>
</gene>
<dbReference type="InterPro" id="IPR003798">
    <property type="entry name" value="DNA_recombination_RmuC"/>
</dbReference>
<organism evidence="8 9">
    <name type="scientific">Thalassolituus maritimus</name>
    <dbReference type="NCBI Taxonomy" id="484498"/>
    <lineage>
        <taxon>Bacteria</taxon>
        <taxon>Pseudomonadati</taxon>
        <taxon>Pseudomonadota</taxon>
        <taxon>Gammaproteobacteria</taxon>
        <taxon>Oceanospirillales</taxon>
        <taxon>Oceanospirillaceae</taxon>
        <taxon>Thalassolituus</taxon>
    </lineage>
</organism>
<comment type="function">
    <text evidence="1">Involved in DNA recombination.</text>
</comment>
<dbReference type="EMBL" id="FTOH01000001">
    <property type="protein sequence ID" value="SIS42545.1"/>
    <property type="molecule type" value="Genomic_DNA"/>
</dbReference>
<dbReference type="Pfam" id="PF02646">
    <property type="entry name" value="RmuC"/>
    <property type="match status" value="1"/>
</dbReference>
<evidence type="ECO:0000313" key="9">
    <source>
        <dbReference type="Proteomes" id="UP000185639"/>
    </source>
</evidence>
<accession>A0A1N7IZK3</accession>
<name>A0A1N7IZK3_9GAMM</name>